<comment type="caution">
    <text evidence="3">The sequence shown here is derived from an EMBL/GenBank/DDBJ whole genome shotgun (WGS) entry which is preliminary data.</text>
</comment>
<dbReference type="NCBIfam" id="NF001159">
    <property type="entry name" value="PRK00150.1-3"/>
    <property type="match status" value="1"/>
</dbReference>
<keyword evidence="2" id="KW-0479">Metal-binding</keyword>
<dbReference type="EMBL" id="MFMC01000029">
    <property type="protein sequence ID" value="OGG77016.1"/>
    <property type="molecule type" value="Genomic_DNA"/>
</dbReference>
<dbReference type="STRING" id="1798515.A3B35_01550"/>
<dbReference type="PANTHER" id="PTHR10458:SF22">
    <property type="entry name" value="PEPTIDE DEFORMYLASE"/>
    <property type="match status" value="1"/>
</dbReference>
<protein>
    <recommendedName>
        <fullName evidence="2">Peptide deformylase</fullName>
        <shortName evidence="2">PDF</shortName>
        <ecNumber evidence="2">3.5.1.88</ecNumber>
    </recommendedName>
    <alternativeName>
        <fullName evidence="2">Polypeptide deformylase</fullName>
    </alternativeName>
</protein>
<dbReference type="Proteomes" id="UP000177215">
    <property type="component" value="Unassembled WGS sequence"/>
</dbReference>
<dbReference type="SUPFAM" id="SSF56420">
    <property type="entry name" value="Peptide deformylase"/>
    <property type="match status" value="1"/>
</dbReference>
<feature type="binding site" evidence="2">
    <location>
        <position position="162"/>
    </location>
    <ligand>
        <name>Fe cation</name>
        <dbReference type="ChEBI" id="CHEBI:24875"/>
    </ligand>
</feature>
<dbReference type="CDD" id="cd00487">
    <property type="entry name" value="Pep_deformylase"/>
    <property type="match status" value="1"/>
</dbReference>
<keyword evidence="2" id="KW-0378">Hydrolase</keyword>
<evidence type="ECO:0000313" key="4">
    <source>
        <dbReference type="Proteomes" id="UP000177215"/>
    </source>
</evidence>
<dbReference type="Pfam" id="PF01327">
    <property type="entry name" value="Pep_deformylase"/>
    <property type="match status" value="1"/>
</dbReference>
<dbReference type="InterPro" id="IPR023635">
    <property type="entry name" value="Peptide_deformylase"/>
</dbReference>
<feature type="active site" evidence="2">
    <location>
        <position position="159"/>
    </location>
</feature>
<feature type="binding site" evidence="2">
    <location>
        <position position="116"/>
    </location>
    <ligand>
        <name>Fe cation</name>
        <dbReference type="ChEBI" id="CHEBI:24875"/>
    </ligand>
</feature>
<name>A0A1F6ETR7_9BACT</name>
<evidence type="ECO:0000256" key="1">
    <source>
        <dbReference type="ARBA" id="ARBA00010759"/>
    </source>
</evidence>
<dbReference type="EC" id="3.5.1.88" evidence="2"/>
<dbReference type="Gene3D" id="3.90.45.10">
    <property type="entry name" value="Peptide deformylase"/>
    <property type="match status" value="1"/>
</dbReference>
<accession>A0A1F6ETR7</accession>
<feature type="binding site" evidence="2">
    <location>
        <position position="158"/>
    </location>
    <ligand>
        <name>Fe cation</name>
        <dbReference type="ChEBI" id="CHEBI:24875"/>
    </ligand>
</feature>
<dbReference type="HAMAP" id="MF_00163">
    <property type="entry name" value="Pep_deformylase"/>
    <property type="match status" value="1"/>
</dbReference>
<dbReference type="PIRSF" id="PIRSF004749">
    <property type="entry name" value="Pep_def"/>
    <property type="match status" value="1"/>
</dbReference>
<dbReference type="GO" id="GO:0046872">
    <property type="term" value="F:metal ion binding"/>
    <property type="evidence" value="ECO:0007669"/>
    <property type="project" value="UniProtKB-KW"/>
</dbReference>
<dbReference type="GO" id="GO:0006412">
    <property type="term" value="P:translation"/>
    <property type="evidence" value="ECO:0007669"/>
    <property type="project" value="UniProtKB-UniRule"/>
</dbReference>
<organism evidence="3 4">
    <name type="scientific">Candidatus Kaiserbacteria bacterium RIFCSPLOWO2_01_FULL_54_24</name>
    <dbReference type="NCBI Taxonomy" id="1798515"/>
    <lineage>
        <taxon>Bacteria</taxon>
        <taxon>Candidatus Kaiseribacteriota</taxon>
    </lineage>
</organism>
<comment type="cofactor">
    <cofactor evidence="2">
        <name>Fe(2+)</name>
        <dbReference type="ChEBI" id="CHEBI:29033"/>
    </cofactor>
    <text evidence="2">Binds 1 Fe(2+) ion.</text>
</comment>
<gene>
    <name evidence="2" type="primary">def</name>
    <name evidence="3" type="ORF">A3B35_01550</name>
</gene>
<proteinExistence type="inferred from homology"/>
<comment type="catalytic activity">
    <reaction evidence="2">
        <text>N-terminal N-formyl-L-methionyl-[peptide] + H2O = N-terminal L-methionyl-[peptide] + formate</text>
        <dbReference type="Rhea" id="RHEA:24420"/>
        <dbReference type="Rhea" id="RHEA-COMP:10639"/>
        <dbReference type="Rhea" id="RHEA-COMP:10640"/>
        <dbReference type="ChEBI" id="CHEBI:15377"/>
        <dbReference type="ChEBI" id="CHEBI:15740"/>
        <dbReference type="ChEBI" id="CHEBI:49298"/>
        <dbReference type="ChEBI" id="CHEBI:64731"/>
        <dbReference type="EC" id="3.5.1.88"/>
    </reaction>
</comment>
<dbReference type="AlphaFoldDB" id="A0A1F6ETR7"/>
<dbReference type="GO" id="GO:0042586">
    <property type="term" value="F:peptide deformylase activity"/>
    <property type="evidence" value="ECO:0007669"/>
    <property type="project" value="UniProtKB-UniRule"/>
</dbReference>
<reference evidence="3 4" key="1">
    <citation type="journal article" date="2016" name="Nat. Commun.">
        <title>Thousands of microbial genomes shed light on interconnected biogeochemical processes in an aquifer system.</title>
        <authorList>
            <person name="Anantharaman K."/>
            <person name="Brown C.T."/>
            <person name="Hug L.A."/>
            <person name="Sharon I."/>
            <person name="Castelle C.J."/>
            <person name="Probst A.J."/>
            <person name="Thomas B.C."/>
            <person name="Singh A."/>
            <person name="Wilkins M.J."/>
            <person name="Karaoz U."/>
            <person name="Brodie E.L."/>
            <person name="Williams K.H."/>
            <person name="Hubbard S.S."/>
            <person name="Banfield J.F."/>
        </authorList>
    </citation>
    <scope>NUCLEOTIDE SEQUENCE [LARGE SCALE GENOMIC DNA]</scope>
</reference>
<keyword evidence="2" id="KW-0648">Protein biosynthesis</keyword>
<evidence type="ECO:0000313" key="3">
    <source>
        <dbReference type="EMBL" id="OGG77016.1"/>
    </source>
</evidence>
<sequence>MKTILPAPKNPALRRVAQAIPISDIKSKSIQSLIKEMRTLLSREVYGVALAAPQVGESVRLFIVSGRALARDSRNAPDEVQKKKVEDVVPPQPDHIYINPVLTKMSRAKKEKHEGCLSIRGKWGTVRRAEKATITAYDEKGARFTRGASGFLAHVFQHEMDHLEGILYTDKATHLYDETTEKER</sequence>
<dbReference type="InterPro" id="IPR036821">
    <property type="entry name" value="Peptide_deformylase_sf"/>
</dbReference>
<keyword evidence="2" id="KW-0408">Iron</keyword>
<evidence type="ECO:0000256" key="2">
    <source>
        <dbReference type="HAMAP-Rule" id="MF_00163"/>
    </source>
</evidence>
<dbReference type="PANTHER" id="PTHR10458">
    <property type="entry name" value="PEPTIDE DEFORMYLASE"/>
    <property type="match status" value="1"/>
</dbReference>
<dbReference type="PRINTS" id="PR01576">
    <property type="entry name" value="PDEFORMYLASE"/>
</dbReference>
<comment type="similarity">
    <text evidence="1 2">Belongs to the polypeptide deformylase family.</text>
</comment>
<comment type="function">
    <text evidence="2">Removes the formyl group from the N-terminal Met of newly synthesized proteins. Requires at least a dipeptide for an efficient rate of reaction. N-terminal L-methionine is a prerequisite for activity but the enzyme has broad specificity at other positions.</text>
</comment>